<comment type="similarity">
    <text evidence="2 10">Belongs to the ketopantoate reductase family.</text>
</comment>
<evidence type="ECO:0000259" key="11">
    <source>
        <dbReference type="Pfam" id="PF02558"/>
    </source>
</evidence>
<dbReference type="GO" id="GO:0050661">
    <property type="term" value="F:NADP binding"/>
    <property type="evidence" value="ECO:0007669"/>
    <property type="project" value="TreeGrafter"/>
</dbReference>
<evidence type="ECO:0000256" key="7">
    <source>
        <dbReference type="ARBA" id="ARBA00023002"/>
    </source>
</evidence>
<dbReference type="InterPro" id="IPR008927">
    <property type="entry name" value="6-PGluconate_DH-like_C_sf"/>
</dbReference>
<keyword evidence="6 10" id="KW-0521">NADP</keyword>
<dbReference type="InterPro" id="IPR050838">
    <property type="entry name" value="Ketopantoate_reductase"/>
</dbReference>
<dbReference type="AlphaFoldDB" id="A0A5C8Z5M0"/>
<dbReference type="InterPro" id="IPR036291">
    <property type="entry name" value="NAD(P)-bd_dom_sf"/>
</dbReference>
<evidence type="ECO:0000256" key="8">
    <source>
        <dbReference type="ARBA" id="ARBA00032024"/>
    </source>
</evidence>
<proteinExistence type="inferred from homology"/>
<dbReference type="UniPathway" id="UPA00028">
    <property type="reaction ID" value="UER00004"/>
</dbReference>
<keyword evidence="14" id="KW-1185">Reference proteome</keyword>
<dbReference type="InterPro" id="IPR013752">
    <property type="entry name" value="KPA_reductase"/>
</dbReference>
<comment type="caution">
    <text evidence="13">The sequence shown here is derived from an EMBL/GenBank/DDBJ whole genome shotgun (WGS) entry which is preliminary data.</text>
</comment>
<dbReference type="Pfam" id="PF02558">
    <property type="entry name" value="ApbA"/>
    <property type="match status" value="1"/>
</dbReference>
<dbReference type="InterPro" id="IPR013332">
    <property type="entry name" value="KPR_N"/>
</dbReference>
<dbReference type="InterPro" id="IPR013328">
    <property type="entry name" value="6PGD_dom2"/>
</dbReference>
<dbReference type="PANTHER" id="PTHR43765:SF2">
    <property type="entry name" value="2-DEHYDROPANTOATE 2-REDUCTASE"/>
    <property type="match status" value="1"/>
</dbReference>
<evidence type="ECO:0000313" key="14">
    <source>
        <dbReference type="Proteomes" id="UP000321764"/>
    </source>
</evidence>
<dbReference type="InterPro" id="IPR003710">
    <property type="entry name" value="ApbA"/>
</dbReference>
<dbReference type="Gene3D" id="3.40.50.720">
    <property type="entry name" value="NAD(P)-binding Rossmann-like Domain"/>
    <property type="match status" value="1"/>
</dbReference>
<dbReference type="GO" id="GO:0015940">
    <property type="term" value="P:pantothenate biosynthetic process"/>
    <property type="evidence" value="ECO:0007669"/>
    <property type="project" value="UniProtKB-UniPathway"/>
</dbReference>
<dbReference type="SUPFAM" id="SSF48179">
    <property type="entry name" value="6-phosphogluconate dehydrogenase C-terminal domain-like"/>
    <property type="match status" value="1"/>
</dbReference>
<evidence type="ECO:0000256" key="4">
    <source>
        <dbReference type="ARBA" id="ARBA00019465"/>
    </source>
</evidence>
<keyword evidence="5 10" id="KW-0566">Pantothenate biosynthesis</keyword>
<dbReference type="Proteomes" id="UP000321764">
    <property type="component" value="Unassembled WGS sequence"/>
</dbReference>
<dbReference type="OrthoDB" id="6530772at2"/>
<protein>
    <recommendedName>
        <fullName evidence="4 10">2-dehydropantoate 2-reductase</fullName>
        <ecNumber evidence="3 10">1.1.1.169</ecNumber>
    </recommendedName>
    <alternativeName>
        <fullName evidence="8 10">Ketopantoate reductase</fullName>
    </alternativeName>
</protein>
<dbReference type="NCBIfam" id="TIGR00745">
    <property type="entry name" value="apbA_panE"/>
    <property type="match status" value="1"/>
</dbReference>
<keyword evidence="7 10" id="KW-0560">Oxidoreductase</keyword>
<comment type="catalytic activity">
    <reaction evidence="9 10">
        <text>(R)-pantoate + NADP(+) = 2-dehydropantoate + NADPH + H(+)</text>
        <dbReference type="Rhea" id="RHEA:16233"/>
        <dbReference type="ChEBI" id="CHEBI:11561"/>
        <dbReference type="ChEBI" id="CHEBI:15378"/>
        <dbReference type="ChEBI" id="CHEBI:15980"/>
        <dbReference type="ChEBI" id="CHEBI:57783"/>
        <dbReference type="ChEBI" id="CHEBI:58349"/>
        <dbReference type="EC" id="1.1.1.169"/>
    </reaction>
</comment>
<organism evidence="13 14">
    <name type="scientific">Reinekea thalattae</name>
    <dbReference type="NCBI Taxonomy" id="2593301"/>
    <lineage>
        <taxon>Bacteria</taxon>
        <taxon>Pseudomonadati</taxon>
        <taxon>Pseudomonadota</taxon>
        <taxon>Gammaproteobacteria</taxon>
        <taxon>Oceanospirillales</taxon>
        <taxon>Saccharospirillaceae</taxon>
        <taxon>Reinekea</taxon>
    </lineage>
</organism>
<dbReference type="Pfam" id="PF08546">
    <property type="entry name" value="ApbA_C"/>
    <property type="match status" value="1"/>
</dbReference>
<reference evidence="13 14" key="1">
    <citation type="submission" date="2019-07" db="EMBL/GenBank/DDBJ databases">
        <title>Reinekea sp. strain SSH23 genome sequencing and assembly.</title>
        <authorList>
            <person name="Kim I."/>
        </authorList>
    </citation>
    <scope>NUCLEOTIDE SEQUENCE [LARGE SCALE GENOMIC DNA]</scope>
    <source>
        <strain evidence="13 14">SSH23</strain>
    </source>
</reference>
<evidence type="ECO:0000256" key="10">
    <source>
        <dbReference type="RuleBase" id="RU362068"/>
    </source>
</evidence>
<gene>
    <name evidence="13" type="ORF">FME95_01430</name>
</gene>
<dbReference type="PANTHER" id="PTHR43765">
    <property type="entry name" value="2-DEHYDROPANTOATE 2-REDUCTASE-RELATED"/>
    <property type="match status" value="1"/>
</dbReference>
<dbReference type="RefSeq" id="WP_147712472.1">
    <property type="nucleotide sequence ID" value="NZ_VKAD01000001.1"/>
</dbReference>
<evidence type="ECO:0000256" key="2">
    <source>
        <dbReference type="ARBA" id="ARBA00007870"/>
    </source>
</evidence>
<evidence type="ECO:0000256" key="6">
    <source>
        <dbReference type="ARBA" id="ARBA00022857"/>
    </source>
</evidence>
<dbReference type="GO" id="GO:0008677">
    <property type="term" value="F:2-dehydropantoate 2-reductase activity"/>
    <property type="evidence" value="ECO:0007669"/>
    <property type="project" value="UniProtKB-EC"/>
</dbReference>
<comment type="function">
    <text evidence="10">Catalyzes the NADPH-dependent reduction of ketopantoate into pantoic acid.</text>
</comment>
<dbReference type="Gene3D" id="1.10.1040.10">
    <property type="entry name" value="N-(1-d-carboxylethyl)-l-norvaline Dehydrogenase, domain 2"/>
    <property type="match status" value="1"/>
</dbReference>
<comment type="pathway">
    <text evidence="1 10">Cofactor biosynthesis; (R)-pantothenate biosynthesis; (R)-pantoate from 3-methyl-2-oxobutanoate: step 2/2.</text>
</comment>
<dbReference type="EC" id="1.1.1.169" evidence="3 10"/>
<evidence type="ECO:0000256" key="1">
    <source>
        <dbReference type="ARBA" id="ARBA00004994"/>
    </source>
</evidence>
<evidence type="ECO:0000256" key="3">
    <source>
        <dbReference type="ARBA" id="ARBA00013014"/>
    </source>
</evidence>
<evidence type="ECO:0000313" key="13">
    <source>
        <dbReference type="EMBL" id="TXR53262.1"/>
    </source>
</evidence>
<evidence type="ECO:0000259" key="12">
    <source>
        <dbReference type="Pfam" id="PF08546"/>
    </source>
</evidence>
<feature type="domain" description="Ketopantoate reductase C-terminal" evidence="12">
    <location>
        <begin position="193"/>
        <end position="311"/>
    </location>
</feature>
<dbReference type="EMBL" id="VKAD01000001">
    <property type="protein sequence ID" value="TXR53262.1"/>
    <property type="molecule type" value="Genomic_DNA"/>
</dbReference>
<dbReference type="SUPFAM" id="SSF51735">
    <property type="entry name" value="NAD(P)-binding Rossmann-fold domains"/>
    <property type="match status" value="1"/>
</dbReference>
<dbReference type="GO" id="GO:0005737">
    <property type="term" value="C:cytoplasm"/>
    <property type="evidence" value="ECO:0007669"/>
    <property type="project" value="TreeGrafter"/>
</dbReference>
<sequence>MTSILNKSRLNMLIVGPGAIGSLVCAQFQEHYNCYAYAHRPDLELAEQLINHSDSPAEAKQQSLQPSLTTLKWQAHTSIPNLSIDIIWVCCKAFHSHRMTQQLLQQHPKAIAILLHNGMGPQQALSDEFAERVLWGATTCGAVKQSSHVFCQTALGQTQIGYPTPQPLPTLVKQLIDDCSQTTPFLGLTANPNIQQVLWHKLLANSVINPITAYAQCNNGDVLAPEFTADVAGICQEVTHLMRQQDIKPPADAVAFVRSLAQLTANNRSSMAEDVRQARKTEIDFILGFLLEQARQTGFATPFISRWYQRIIQHSQTDA</sequence>
<feature type="domain" description="Ketopantoate reductase N-terminal" evidence="11">
    <location>
        <begin position="13"/>
        <end position="162"/>
    </location>
</feature>
<name>A0A5C8Z5M0_9GAMM</name>
<evidence type="ECO:0000256" key="5">
    <source>
        <dbReference type="ARBA" id="ARBA00022655"/>
    </source>
</evidence>
<evidence type="ECO:0000256" key="9">
    <source>
        <dbReference type="ARBA" id="ARBA00048793"/>
    </source>
</evidence>
<accession>A0A5C8Z5M0</accession>